<gene>
    <name evidence="3" type="ORF">V1478_008778</name>
</gene>
<evidence type="ECO:0000313" key="4">
    <source>
        <dbReference type="Proteomes" id="UP001607302"/>
    </source>
</evidence>
<feature type="signal peptide" evidence="2">
    <location>
        <begin position="1"/>
        <end position="23"/>
    </location>
</feature>
<keyword evidence="2" id="KW-0732">Signal</keyword>
<keyword evidence="1" id="KW-0472">Membrane</keyword>
<keyword evidence="4" id="KW-1185">Reference proteome</keyword>
<comment type="caution">
    <text evidence="3">The sequence shown here is derived from an EMBL/GenBank/DDBJ whole genome shotgun (WGS) entry which is preliminary data.</text>
</comment>
<protein>
    <submittedName>
        <fullName evidence="3">Prepromastoparan B</fullName>
    </submittedName>
</protein>
<evidence type="ECO:0000313" key="3">
    <source>
        <dbReference type="EMBL" id="KAL2724265.1"/>
    </source>
</evidence>
<feature type="transmembrane region" description="Helical" evidence="1">
    <location>
        <begin position="54"/>
        <end position="73"/>
    </location>
</feature>
<keyword evidence="1" id="KW-1133">Transmembrane helix</keyword>
<dbReference type="EMBL" id="JAUDFV010000139">
    <property type="protein sequence ID" value="KAL2724265.1"/>
    <property type="molecule type" value="Genomic_DNA"/>
</dbReference>
<dbReference type="AlphaFoldDB" id="A0ABD2AX69"/>
<reference evidence="3 4" key="1">
    <citation type="journal article" date="2024" name="Ann. Entomol. Soc. Am.">
        <title>Genomic analyses of the southern and eastern yellowjacket wasps (Hymenoptera: Vespidae) reveal evolutionary signatures of social life.</title>
        <authorList>
            <person name="Catto M.A."/>
            <person name="Caine P.B."/>
            <person name="Orr S.E."/>
            <person name="Hunt B.G."/>
            <person name="Goodisman M.A.D."/>
        </authorList>
    </citation>
    <scope>NUCLEOTIDE SEQUENCE [LARGE SCALE GENOMIC DNA]</scope>
    <source>
        <strain evidence="3">233</strain>
        <tissue evidence="3">Head and thorax</tissue>
    </source>
</reference>
<feature type="chain" id="PRO_5044781780" evidence="2">
    <location>
        <begin position="24"/>
        <end position="110"/>
    </location>
</feature>
<evidence type="ECO:0000256" key="1">
    <source>
        <dbReference type="SAM" id="Phobius"/>
    </source>
</evidence>
<accession>A0ABD2AX69</accession>
<organism evidence="3 4">
    <name type="scientific">Vespula squamosa</name>
    <name type="common">Southern yellow jacket</name>
    <name type="synonym">Wasp</name>
    <dbReference type="NCBI Taxonomy" id="30214"/>
    <lineage>
        <taxon>Eukaryota</taxon>
        <taxon>Metazoa</taxon>
        <taxon>Ecdysozoa</taxon>
        <taxon>Arthropoda</taxon>
        <taxon>Hexapoda</taxon>
        <taxon>Insecta</taxon>
        <taxon>Pterygota</taxon>
        <taxon>Neoptera</taxon>
        <taxon>Endopterygota</taxon>
        <taxon>Hymenoptera</taxon>
        <taxon>Apocrita</taxon>
        <taxon>Aculeata</taxon>
        <taxon>Vespoidea</taxon>
        <taxon>Vespidae</taxon>
        <taxon>Vespinae</taxon>
        <taxon>Vespula</taxon>
    </lineage>
</organism>
<keyword evidence="1" id="KW-0812">Transmembrane</keyword>
<proteinExistence type="predicted"/>
<dbReference type="Proteomes" id="UP001607302">
    <property type="component" value="Unassembled WGS sequence"/>
</dbReference>
<name>A0ABD2AX69_VESSQ</name>
<sequence length="110" mass="12002">MKSTILILFAAFIALLGFFGVNAEAAANPLADPVADPVAEANPEAINSNTKQNYIMRMKFLILLLIVVITLTFSKVNCIPISKTMAELWSNADLCEQFKKPGQSPPIICF</sequence>
<evidence type="ECO:0000256" key="2">
    <source>
        <dbReference type="SAM" id="SignalP"/>
    </source>
</evidence>